<dbReference type="Proteomes" id="UP001138961">
    <property type="component" value="Unassembled WGS sequence"/>
</dbReference>
<evidence type="ECO:0000259" key="2">
    <source>
        <dbReference type="PROSITE" id="PS50405"/>
    </source>
</evidence>
<name>A0ABS8BRK3_9RHOB</name>
<dbReference type="SFLD" id="SFLDG01150">
    <property type="entry name" value="Main.1:_Beta-like"/>
    <property type="match status" value="1"/>
</dbReference>
<evidence type="ECO:0000313" key="3">
    <source>
        <dbReference type="EMBL" id="MCB5198166.1"/>
    </source>
</evidence>
<proteinExistence type="predicted"/>
<dbReference type="SFLD" id="SFLDS00019">
    <property type="entry name" value="Glutathione_Transferase_(cytos"/>
    <property type="match status" value="1"/>
</dbReference>
<dbReference type="InterPro" id="IPR004046">
    <property type="entry name" value="GST_C"/>
</dbReference>
<dbReference type="InterPro" id="IPR004045">
    <property type="entry name" value="Glutathione_S-Trfase_N"/>
</dbReference>
<dbReference type="PROSITE" id="PS50405">
    <property type="entry name" value="GST_CTER"/>
    <property type="match status" value="1"/>
</dbReference>
<dbReference type="SUPFAM" id="SSF47616">
    <property type="entry name" value="GST C-terminal domain-like"/>
    <property type="match status" value="1"/>
</dbReference>
<dbReference type="CDD" id="cd03046">
    <property type="entry name" value="GST_N_GTT1_like"/>
    <property type="match status" value="1"/>
</dbReference>
<dbReference type="SFLD" id="SFLDG00358">
    <property type="entry name" value="Main_(cytGST)"/>
    <property type="match status" value="1"/>
</dbReference>
<dbReference type="Pfam" id="PF14497">
    <property type="entry name" value="GST_C_3"/>
    <property type="match status" value="1"/>
</dbReference>
<dbReference type="InterPro" id="IPR036249">
    <property type="entry name" value="Thioredoxin-like_sf"/>
</dbReference>
<dbReference type="Gene3D" id="1.20.1050.10">
    <property type="match status" value="1"/>
</dbReference>
<dbReference type="InterPro" id="IPR040079">
    <property type="entry name" value="Glutathione_S-Trfase"/>
</dbReference>
<keyword evidence="4" id="KW-1185">Reference proteome</keyword>
<dbReference type="EMBL" id="JAJATZ010000001">
    <property type="protein sequence ID" value="MCB5198166.1"/>
    <property type="molecule type" value="Genomic_DNA"/>
</dbReference>
<dbReference type="PANTHER" id="PTHR44051:SF8">
    <property type="entry name" value="GLUTATHIONE S-TRANSFERASE GSTA"/>
    <property type="match status" value="1"/>
</dbReference>
<protein>
    <submittedName>
        <fullName evidence="3">Glutathione S-transferase family protein</fullName>
    </submittedName>
</protein>
<gene>
    <name evidence="3" type="ORF">LGQ03_02830</name>
</gene>
<dbReference type="SUPFAM" id="SSF52833">
    <property type="entry name" value="Thioredoxin-like"/>
    <property type="match status" value="1"/>
</dbReference>
<comment type="caution">
    <text evidence="3">The sequence shown here is derived from an EMBL/GenBank/DDBJ whole genome shotgun (WGS) entry which is preliminary data.</text>
</comment>
<dbReference type="RefSeq" id="WP_226747149.1">
    <property type="nucleotide sequence ID" value="NZ_JAJATZ010000001.1"/>
</dbReference>
<dbReference type="InterPro" id="IPR010987">
    <property type="entry name" value="Glutathione-S-Trfase_C-like"/>
</dbReference>
<evidence type="ECO:0000259" key="1">
    <source>
        <dbReference type="PROSITE" id="PS50404"/>
    </source>
</evidence>
<reference evidence="3" key="1">
    <citation type="submission" date="2021-10" db="EMBL/GenBank/DDBJ databases">
        <title>Loktanella gaetbuli sp. nov., isolated from a tidal flat.</title>
        <authorList>
            <person name="Park S."/>
            <person name="Yoon J.-H."/>
        </authorList>
    </citation>
    <scope>NUCLEOTIDE SEQUENCE</scope>
    <source>
        <strain evidence="3">TSTF-M6</strain>
    </source>
</reference>
<dbReference type="InterPro" id="IPR036282">
    <property type="entry name" value="Glutathione-S-Trfase_C_sf"/>
</dbReference>
<dbReference type="PANTHER" id="PTHR44051">
    <property type="entry name" value="GLUTATHIONE S-TRANSFERASE-RELATED"/>
    <property type="match status" value="1"/>
</dbReference>
<dbReference type="PROSITE" id="PS50404">
    <property type="entry name" value="GST_NTER"/>
    <property type="match status" value="1"/>
</dbReference>
<evidence type="ECO:0000313" key="4">
    <source>
        <dbReference type="Proteomes" id="UP001138961"/>
    </source>
</evidence>
<sequence>MIRLHHSPGTRSVRTLWLLEELGVDYTLVNYALDKSLREPGYLSLNPAGRVPALEIDGVALFESGAIAEVLCERFSPDSLGRPAGHAQRAQWLQWVHYAETISQHCANLTQQHLMLREDHMRSPIIMQLESKRLAKTIGVLEDVLAQGDYMLGTFSAADIGVAQAVGMGQKFVRLDPFPHVADWIDRLSQRPAWGVAMKDADLFYPQDFYDPWPLPDS</sequence>
<feature type="domain" description="GST N-terminal" evidence="1">
    <location>
        <begin position="1"/>
        <end position="79"/>
    </location>
</feature>
<feature type="domain" description="GST C-terminal" evidence="2">
    <location>
        <begin position="85"/>
        <end position="209"/>
    </location>
</feature>
<dbReference type="Pfam" id="PF02798">
    <property type="entry name" value="GST_N"/>
    <property type="match status" value="1"/>
</dbReference>
<dbReference type="Gene3D" id="3.40.30.10">
    <property type="entry name" value="Glutaredoxin"/>
    <property type="match status" value="1"/>
</dbReference>
<accession>A0ABS8BRK3</accession>
<organism evidence="3 4">
    <name type="scientific">Loktanella gaetbuli</name>
    <dbReference type="NCBI Taxonomy" id="2881335"/>
    <lineage>
        <taxon>Bacteria</taxon>
        <taxon>Pseudomonadati</taxon>
        <taxon>Pseudomonadota</taxon>
        <taxon>Alphaproteobacteria</taxon>
        <taxon>Rhodobacterales</taxon>
        <taxon>Roseobacteraceae</taxon>
        <taxon>Loktanella</taxon>
    </lineage>
</organism>